<keyword evidence="12" id="KW-1185">Reference proteome</keyword>
<feature type="domain" description="Histidine kinase" evidence="9">
    <location>
        <begin position="166"/>
        <end position="304"/>
    </location>
</feature>
<protein>
    <recommendedName>
        <fullName evidence="2">histidine kinase</fullName>
        <ecNumber evidence="2">2.7.13.3</ecNumber>
    </recommendedName>
</protein>
<evidence type="ECO:0000313" key="12">
    <source>
        <dbReference type="Proteomes" id="UP000031967"/>
    </source>
</evidence>
<name>A0ABR5AEC5_9BACL</name>
<dbReference type="PROSITE" id="PS50109">
    <property type="entry name" value="HIS_KIN"/>
    <property type="match status" value="1"/>
</dbReference>
<comment type="caution">
    <text evidence="11">The sequence shown here is derived from an EMBL/GenBank/DDBJ whole genome shotgun (WGS) entry which is preliminary data.</text>
</comment>
<evidence type="ECO:0000256" key="2">
    <source>
        <dbReference type="ARBA" id="ARBA00012438"/>
    </source>
</evidence>
<dbReference type="InterPro" id="IPR036890">
    <property type="entry name" value="HATPase_C_sf"/>
</dbReference>
<keyword evidence="8" id="KW-0597">Phosphoprotein</keyword>
<evidence type="ECO:0000256" key="5">
    <source>
        <dbReference type="ARBA" id="ARBA00022777"/>
    </source>
</evidence>
<evidence type="ECO:0000259" key="10">
    <source>
        <dbReference type="PROSITE" id="PS50894"/>
    </source>
</evidence>
<evidence type="ECO:0000313" key="11">
    <source>
        <dbReference type="EMBL" id="KIL39173.1"/>
    </source>
</evidence>
<evidence type="ECO:0000256" key="1">
    <source>
        <dbReference type="ARBA" id="ARBA00000085"/>
    </source>
</evidence>
<dbReference type="InterPro" id="IPR004358">
    <property type="entry name" value="Sig_transdc_His_kin-like_C"/>
</dbReference>
<dbReference type="EC" id="2.7.13.3" evidence="2"/>
<accession>A0ABR5AEC5</accession>
<dbReference type="InterPro" id="IPR051315">
    <property type="entry name" value="Bact_Chemotaxis_CheA"/>
</dbReference>
<dbReference type="EMBL" id="JXAK01000042">
    <property type="protein sequence ID" value="KIL39173.1"/>
    <property type="molecule type" value="Genomic_DNA"/>
</dbReference>
<keyword evidence="5" id="KW-0418">Kinase</keyword>
<keyword evidence="3" id="KW-0808">Transferase</keyword>
<evidence type="ECO:0000256" key="4">
    <source>
        <dbReference type="ARBA" id="ARBA00022741"/>
    </source>
</evidence>
<evidence type="ECO:0000256" key="8">
    <source>
        <dbReference type="PROSITE-ProRule" id="PRU00110"/>
    </source>
</evidence>
<dbReference type="InterPro" id="IPR005467">
    <property type="entry name" value="His_kinase_dom"/>
</dbReference>
<comment type="catalytic activity">
    <reaction evidence="1">
        <text>ATP + protein L-histidine = ADP + protein N-phospho-L-histidine.</text>
        <dbReference type="EC" id="2.7.13.3"/>
    </reaction>
</comment>
<dbReference type="PANTHER" id="PTHR43395">
    <property type="entry name" value="SENSOR HISTIDINE KINASE CHEA"/>
    <property type="match status" value="1"/>
</dbReference>
<dbReference type="InterPro" id="IPR008207">
    <property type="entry name" value="Sig_transdc_His_kin_Hpt_dom"/>
</dbReference>
<dbReference type="PANTHER" id="PTHR43395:SF10">
    <property type="entry name" value="CHEMOTAXIS PROTEIN CHEA"/>
    <property type="match status" value="1"/>
</dbReference>
<dbReference type="RefSeq" id="WP_041049658.1">
    <property type="nucleotide sequence ID" value="NZ_JXAK01000042.1"/>
</dbReference>
<dbReference type="Proteomes" id="UP000031967">
    <property type="component" value="Unassembled WGS sequence"/>
</dbReference>
<dbReference type="InterPro" id="IPR003594">
    <property type="entry name" value="HATPase_dom"/>
</dbReference>
<sequence>MYRTVHTLKGNFGQLDFVHIVPRLHEFETKLSACKRELLEAPPESLAEFVASHRLSDWLEEDLTLLEQTLGDAFLRTSNVLTIEEEKITGLERKIGELLPPPAADELLAELRKLRYRPFSELLAKYSDWVRKAAANLGKPIYPLVVEQTEPILVDPERYRPFVRSLVHVFNNMLDHGIEEAEERALSGKDPIGLIICAVSSERDTIRLIIANDGKDIDAGQIRARAVAKGIYSAETAARLTDEELMSCIFLDGFSTKDGETALSGRGVGLAAVKRETERIGGSVRVESVRGAGTTFVFRLPFHGMKGGV</sequence>
<keyword evidence="7" id="KW-0902">Two-component regulatory system</keyword>
<organism evidence="11 12">
    <name type="scientific">Gordoniibacillus kamchatkensis</name>
    <dbReference type="NCBI Taxonomy" id="1590651"/>
    <lineage>
        <taxon>Bacteria</taxon>
        <taxon>Bacillati</taxon>
        <taxon>Bacillota</taxon>
        <taxon>Bacilli</taxon>
        <taxon>Bacillales</taxon>
        <taxon>Paenibacillaceae</taxon>
        <taxon>Gordoniibacillus</taxon>
    </lineage>
</organism>
<keyword evidence="4" id="KW-0547">Nucleotide-binding</keyword>
<feature type="domain" description="HPt" evidence="10">
    <location>
        <begin position="1"/>
        <end position="73"/>
    </location>
</feature>
<gene>
    <name evidence="11" type="ORF">SD70_21765</name>
</gene>
<dbReference type="SMART" id="SM00387">
    <property type="entry name" value="HATPase_c"/>
    <property type="match status" value="1"/>
</dbReference>
<dbReference type="PROSITE" id="PS50894">
    <property type="entry name" value="HPT"/>
    <property type="match status" value="1"/>
</dbReference>
<evidence type="ECO:0000256" key="3">
    <source>
        <dbReference type="ARBA" id="ARBA00022679"/>
    </source>
</evidence>
<feature type="modified residue" description="Phosphohistidine" evidence="8">
    <location>
        <position position="6"/>
    </location>
</feature>
<reference evidence="11 12" key="1">
    <citation type="submission" date="2014-12" db="EMBL/GenBank/DDBJ databases">
        <title>Draft genome sequence of Paenibacillus kamchatkensis strain B-2647.</title>
        <authorList>
            <person name="Karlyshev A.V."/>
            <person name="Kudryashova E.B."/>
        </authorList>
    </citation>
    <scope>NUCLEOTIDE SEQUENCE [LARGE SCALE GENOMIC DNA]</scope>
    <source>
        <strain evidence="11 12">VKM B-2647</strain>
    </source>
</reference>
<evidence type="ECO:0000259" key="9">
    <source>
        <dbReference type="PROSITE" id="PS50109"/>
    </source>
</evidence>
<evidence type="ECO:0000256" key="6">
    <source>
        <dbReference type="ARBA" id="ARBA00022840"/>
    </source>
</evidence>
<dbReference type="SUPFAM" id="SSF55874">
    <property type="entry name" value="ATPase domain of HSP90 chaperone/DNA topoisomerase II/histidine kinase"/>
    <property type="match status" value="1"/>
</dbReference>
<keyword evidence="6" id="KW-0067">ATP-binding</keyword>
<dbReference type="Pfam" id="PF02518">
    <property type="entry name" value="HATPase_c"/>
    <property type="match status" value="1"/>
</dbReference>
<evidence type="ECO:0000256" key="7">
    <source>
        <dbReference type="ARBA" id="ARBA00023012"/>
    </source>
</evidence>
<dbReference type="PRINTS" id="PR00344">
    <property type="entry name" value="BCTRLSENSOR"/>
</dbReference>
<dbReference type="Gene3D" id="3.30.565.10">
    <property type="entry name" value="Histidine kinase-like ATPase, C-terminal domain"/>
    <property type="match status" value="1"/>
</dbReference>
<proteinExistence type="predicted"/>